<protein>
    <submittedName>
        <fullName evidence="17">TonB-dependent receptor</fullName>
    </submittedName>
</protein>
<dbReference type="InterPro" id="IPR036942">
    <property type="entry name" value="Beta-barrel_TonB_sf"/>
</dbReference>
<evidence type="ECO:0000259" key="15">
    <source>
        <dbReference type="Pfam" id="PF00593"/>
    </source>
</evidence>
<dbReference type="Gene3D" id="2.170.130.10">
    <property type="entry name" value="TonB-dependent receptor, plug domain"/>
    <property type="match status" value="1"/>
</dbReference>
<evidence type="ECO:0000256" key="7">
    <source>
        <dbReference type="ARBA" id="ARBA00023004"/>
    </source>
</evidence>
<evidence type="ECO:0000256" key="14">
    <source>
        <dbReference type="SAM" id="SignalP"/>
    </source>
</evidence>
<dbReference type="InterPro" id="IPR039426">
    <property type="entry name" value="TonB-dep_rcpt-like"/>
</dbReference>
<keyword evidence="9 13" id="KW-0798">TonB box</keyword>
<evidence type="ECO:0000256" key="11">
    <source>
        <dbReference type="ARBA" id="ARBA00023237"/>
    </source>
</evidence>
<dbReference type="CDD" id="cd01347">
    <property type="entry name" value="ligand_gated_channel"/>
    <property type="match status" value="1"/>
</dbReference>
<keyword evidence="7" id="KW-0408">Iron</keyword>
<dbReference type="EMBL" id="JARXRN010000025">
    <property type="protein sequence ID" value="MDH5830722.1"/>
    <property type="molecule type" value="Genomic_DNA"/>
</dbReference>
<dbReference type="InterPro" id="IPR012910">
    <property type="entry name" value="Plug_dom"/>
</dbReference>
<dbReference type="Proteomes" id="UP001156831">
    <property type="component" value="Unassembled WGS sequence"/>
</dbReference>
<comment type="subcellular location">
    <subcellularLocation>
        <location evidence="1 12">Cell outer membrane</location>
        <topology evidence="1 12">Multi-pass membrane protein</topology>
    </subcellularLocation>
</comment>
<keyword evidence="18" id="KW-1185">Reference proteome</keyword>
<keyword evidence="2 12" id="KW-0813">Transport</keyword>
<reference evidence="17 18" key="1">
    <citation type="submission" date="2023-04" db="EMBL/GenBank/DDBJ databases">
        <title>Luteimonas sp. M1R5S18.</title>
        <authorList>
            <person name="Sun J.-Q."/>
        </authorList>
    </citation>
    <scope>NUCLEOTIDE SEQUENCE [LARGE SCALE GENOMIC DNA]</scope>
    <source>
        <strain evidence="17 18">M1R5S18</strain>
    </source>
</reference>
<dbReference type="InterPro" id="IPR000531">
    <property type="entry name" value="Beta-barrel_TonB"/>
</dbReference>
<accession>A0ABT6JJ64</accession>
<keyword evidence="3 12" id="KW-1134">Transmembrane beta strand</keyword>
<name>A0ABT6JJ64_9GAMM</name>
<keyword evidence="4" id="KW-0410">Iron transport</keyword>
<dbReference type="PANTHER" id="PTHR32552:SF89">
    <property type="entry name" value="CATECHOLATE SIDEROPHORE RECEPTOR FIU"/>
    <property type="match status" value="1"/>
</dbReference>
<dbReference type="Pfam" id="PF00593">
    <property type="entry name" value="TonB_dep_Rec_b-barrel"/>
    <property type="match status" value="1"/>
</dbReference>
<evidence type="ECO:0000256" key="12">
    <source>
        <dbReference type="PROSITE-ProRule" id="PRU01360"/>
    </source>
</evidence>
<organism evidence="17 18">
    <name type="scientific">Luteimonas rhizosphaericola</name>
    <dbReference type="NCBI Taxonomy" id="3042024"/>
    <lineage>
        <taxon>Bacteria</taxon>
        <taxon>Pseudomonadati</taxon>
        <taxon>Pseudomonadota</taxon>
        <taxon>Gammaproteobacteria</taxon>
        <taxon>Lysobacterales</taxon>
        <taxon>Lysobacteraceae</taxon>
        <taxon>Luteimonas</taxon>
    </lineage>
</organism>
<evidence type="ECO:0000256" key="2">
    <source>
        <dbReference type="ARBA" id="ARBA00022448"/>
    </source>
</evidence>
<evidence type="ECO:0000259" key="16">
    <source>
        <dbReference type="Pfam" id="PF07715"/>
    </source>
</evidence>
<feature type="signal peptide" evidence="14">
    <location>
        <begin position="1"/>
        <end position="30"/>
    </location>
</feature>
<evidence type="ECO:0000313" key="17">
    <source>
        <dbReference type="EMBL" id="MDH5830722.1"/>
    </source>
</evidence>
<evidence type="ECO:0000256" key="9">
    <source>
        <dbReference type="ARBA" id="ARBA00023077"/>
    </source>
</evidence>
<sequence>MRAGRAPSPLRHCTLLAGLAVALSAHQAGAQDASPDPVTLDRVQVTSARLQAVAAFDVPASLSTITLDGSAATPGVSVSEALGGVPGLAARERQNFAQDTQLSIRGFGARSTFGVRGLRLYADGIPATMPDGQGQVSHFSLAGAERIEVLRGPFSALHGNSSGGVVQIWSADGVDPTQGHAQASAGRDDSRVLSASVRGAGDVFGGALAASRFDTDGWRDHSAARRTSLNAKLHADLPGGGRVQLVGNHFDAPDAQDPLGLTAEQVRDDPRQATAVARQYDTRKSARQDQLGLRLEQPLGGGHALEAMAYAGRREIEQFLSVPVGAQSNPLSSGGVIDLDNDYGGLDLRWRWAGSLAGRTLEFTAGANADRQRQHRRGYENFVGDTLGVRGALRRDERNRVQNLDQYAQAWWQFAPRWSLLAGVRHSDVRFRSRDGYVATGNPDDSGRVDYGETTPVVGLTFAPHDDWRLYASAGRGFETPTFNELGYRADGGAGLAFDLLPATSTNVELGTKWRNARGVRLEAALFRADTDDELAVARNVGGRSSYRNVGSARREGAELAALLPLGTDWSLALAATWLDARFRDAFPICTGAGCTDPTVQVPAGTPIPGTARRQASARLQWQPGDWRFAFEAVGVGRIGVDDTGSEQAPGHVVAHADAARTWNTGHGRWRAFVRVDNVFDRAHIGSVIVNEGNGRYYEPAPGRGVLLGLRWDWQAGMD</sequence>
<keyword evidence="5 12" id="KW-0812">Transmembrane</keyword>
<evidence type="ECO:0000256" key="3">
    <source>
        <dbReference type="ARBA" id="ARBA00022452"/>
    </source>
</evidence>
<feature type="domain" description="TonB-dependent receptor plug" evidence="16">
    <location>
        <begin position="56"/>
        <end position="165"/>
    </location>
</feature>
<proteinExistence type="inferred from homology"/>
<feature type="chain" id="PRO_5047531281" evidence="14">
    <location>
        <begin position="31"/>
        <end position="719"/>
    </location>
</feature>
<evidence type="ECO:0000256" key="8">
    <source>
        <dbReference type="ARBA" id="ARBA00023065"/>
    </source>
</evidence>
<keyword evidence="6 14" id="KW-0732">Signal</keyword>
<dbReference type="Pfam" id="PF07715">
    <property type="entry name" value="Plug"/>
    <property type="match status" value="1"/>
</dbReference>
<evidence type="ECO:0000313" key="18">
    <source>
        <dbReference type="Proteomes" id="UP001156831"/>
    </source>
</evidence>
<comment type="similarity">
    <text evidence="12 13">Belongs to the TonB-dependent receptor family.</text>
</comment>
<evidence type="ECO:0000256" key="4">
    <source>
        <dbReference type="ARBA" id="ARBA00022496"/>
    </source>
</evidence>
<comment type="caution">
    <text evidence="17">The sequence shown here is derived from an EMBL/GenBank/DDBJ whole genome shotgun (WGS) entry which is preliminary data.</text>
</comment>
<evidence type="ECO:0000256" key="1">
    <source>
        <dbReference type="ARBA" id="ARBA00004571"/>
    </source>
</evidence>
<evidence type="ECO:0000256" key="5">
    <source>
        <dbReference type="ARBA" id="ARBA00022692"/>
    </source>
</evidence>
<evidence type="ECO:0000256" key="6">
    <source>
        <dbReference type="ARBA" id="ARBA00022729"/>
    </source>
</evidence>
<evidence type="ECO:0000256" key="10">
    <source>
        <dbReference type="ARBA" id="ARBA00023136"/>
    </source>
</evidence>
<dbReference type="Gene3D" id="2.40.170.20">
    <property type="entry name" value="TonB-dependent receptor, beta-barrel domain"/>
    <property type="match status" value="1"/>
</dbReference>
<feature type="domain" description="TonB-dependent receptor-like beta-barrel" evidence="15">
    <location>
        <begin position="249"/>
        <end position="679"/>
    </location>
</feature>
<evidence type="ECO:0000256" key="13">
    <source>
        <dbReference type="RuleBase" id="RU003357"/>
    </source>
</evidence>
<dbReference type="PROSITE" id="PS52016">
    <property type="entry name" value="TONB_DEPENDENT_REC_3"/>
    <property type="match status" value="1"/>
</dbReference>
<gene>
    <name evidence="17" type="ORF">QFW80_09390</name>
</gene>
<dbReference type="InterPro" id="IPR037066">
    <property type="entry name" value="Plug_dom_sf"/>
</dbReference>
<dbReference type="SUPFAM" id="SSF56935">
    <property type="entry name" value="Porins"/>
    <property type="match status" value="1"/>
</dbReference>
<keyword evidence="17" id="KW-0675">Receptor</keyword>
<dbReference type="PANTHER" id="PTHR32552">
    <property type="entry name" value="FERRICHROME IRON RECEPTOR-RELATED"/>
    <property type="match status" value="1"/>
</dbReference>
<keyword evidence="8" id="KW-0406">Ion transport</keyword>
<keyword evidence="11 12" id="KW-0998">Cell outer membrane</keyword>
<dbReference type="RefSeq" id="WP_280601548.1">
    <property type="nucleotide sequence ID" value="NZ_JARXRN010000025.1"/>
</dbReference>
<keyword evidence="10 12" id="KW-0472">Membrane</keyword>